<feature type="transmembrane region" description="Helical" evidence="1">
    <location>
        <begin position="116"/>
        <end position="137"/>
    </location>
</feature>
<accession>A0AAQ3K042</accession>
<keyword evidence="3" id="KW-1185">Reference proteome</keyword>
<protein>
    <recommendedName>
        <fullName evidence="4">Transmembrane protein</fullName>
    </recommendedName>
</protein>
<dbReference type="EMBL" id="CP136891">
    <property type="protein sequence ID" value="WOK99619.1"/>
    <property type="molecule type" value="Genomic_DNA"/>
</dbReference>
<dbReference type="Proteomes" id="UP001327560">
    <property type="component" value="Chromosome 2"/>
</dbReference>
<proteinExistence type="predicted"/>
<keyword evidence="1" id="KW-0812">Transmembrane</keyword>
<sequence>MESTHLEVQQRILQWSCLMRVMWQFEKSMSIWFWYCICFVHSSSGSEGVDLLVELLRFGWISVLLHFSRFLFRFEARSVGFGTLTSSDLREDEEKGGFWLLRNRVLSLHSVAVDSLLFRSLLALGLLFLSLFLSFVFSLSNEVGSLLKVVIFGCFQWEYQRLGFACSPFLSSSCHLLK</sequence>
<evidence type="ECO:0000313" key="2">
    <source>
        <dbReference type="EMBL" id="WOK99619.1"/>
    </source>
</evidence>
<name>A0AAQ3K042_9LILI</name>
<evidence type="ECO:0000313" key="3">
    <source>
        <dbReference type="Proteomes" id="UP001327560"/>
    </source>
</evidence>
<organism evidence="2 3">
    <name type="scientific">Canna indica</name>
    <name type="common">Indian-shot</name>
    <dbReference type="NCBI Taxonomy" id="4628"/>
    <lineage>
        <taxon>Eukaryota</taxon>
        <taxon>Viridiplantae</taxon>
        <taxon>Streptophyta</taxon>
        <taxon>Embryophyta</taxon>
        <taxon>Tracheophyta</taxon>
        <taxon>Spermatophyta</taxon>
        <taxon>Magnoliopsida</taxon>
        <taxon>Liliopsida</taxon>
        <taxon>Zingiberales</taxon>
        <taxon>Cannaceae</taxon>
        <taxon>Canna</taxon>
    </lineage>
</organism>
<reference evidence="2 3" key="1">
    <citation type="submission" date="2023-10" db="EMBL/GenBank/DDBJ databases">
        <title>Chromosome-scale genome assembly provides insights into flower coloration mechanisms of Canna indica.</title>
        <authorList>
            <person name="Li C."/>
        </authorList>
    </citation>
    <scope>NUCLEOTIDE SEQUENCE [LARGE SCALE GENOMIC DNA]</scope>
    <source>
        <tissue evidence="2">Flower</tissue>
    </source>
</reference>
<evidence type="ECO:0000256" key="1">
    <source>
        <dbReference type="SAM" id="Phobius"/>
    </source>
</evidence>
<evidence type="ECO:0008006" key="4">
    <source>
        <dbReference type="Google" id="ProtNLM"/>
    </source>
</evidence>
<gene>
    <name evidence="2" type="ORF">Cni_G08331</name>
</gene>
<dbReference type="AlphaFoldDB" id="A0AAQ3K042"/>
<keyword evidence="1" id="KW-0472">Membrane</keyword>
<keyword evidence="1" id="KW-1133">Transmembrane helix</keyword>